<dbReference type="Pfam" id="PF00535">
    <property type="entry name" value="Glycos_transf_2"/>
    <property type="match status" value="1"/>
</dbReference>
<evidence type="ECO:0000256" key="4">
    <source>
        <dbReference type="ARBA" id="ARBA00022692"/>
    </source>
</evidence>
<name>A0A4Q1CLG2_9BACT</name>
<evidence type="ECO:0000256" key="6">
    <source>
        <dbReference type="ARBA" id="ARBA00022989"/>
    </source>
</evidence>
<dbReference type="OrthoDB" id="9807778at2"/>
<proteinExistence type="predicted"/>
<accession>A0A4Q1CLG2</accession>
<dbReference type="EMBL" id="SDHW01000001">
    <property type="protein sequence ID" value="RXK61594.1"/>
    <property type="molecule type" value="Genomic_DNA"/>
</dbReference>
<keyword evidence="11" id="KW-1185">Reference proteome</keyword>
<dbReference type="InterPro" id="IPR050256">
    <property type="entry name" value="Glycosyltransferase_2"/>
</dbReference>
<evidence type="ECO:0000256" key="7">
    <source>
        <dbReference type="ARBA" id="ARBA00023136"/>
    </source>
</evidence>
<feature type="transmembrane region" description="Helical" evidence="8">
    <location>
        <begin position="236"/>
        <end position="260"/>
    </location>
</feature>
<dbReference type="GO" id="GO:0099621">
    <property type="term" value="F:undecaprenyl-phosphate 4-deoxy-4-formamido-L-arabinose transferase activity"/>
    <property type="evidence" value="ECO:0007669"/>
    <property type="project" value="TreeGrafter"/>
</dbReference>
<dbReference type="InterPro" id="IPR001173">
    <property type="entry name" value="Glyco_trans_2-like"/>
</dbReference>
<dbReference type="RefSeq" id="WP_129128967.1">
    <property type="nucleotide sequence ID" value="NZ_SDHW01000001.1"/>
</dbReference>
<evidence type="ECO:0000256" key="1">
    <source>
        <dbReference type="ARBA" id="ARBA00022475"/>
    </source>
</evidence>
<evidence type="ECO:0000313" key="10">
    <source>
        <dbReference type="EMBL" id="RXK61594.1"/>
    </source>
</evidence>
<comment type="caution">
    <text evidence="10">The sequence shown here is derived from an EMBL/GenBank/DDBJ whole genome shotgun (WGS) entry which is preliminary data.</text>
</comment>
<dbReference type="CDD" id="cd04187">
    <property type="entry name" value="DPM1_like_bac"/>
    <property type="match status" value="1"/>
</dbReference>
<keyword evidence="6 8" id="KW-1133">Transmembrane helix</keyword>
<gene>
    <name evidence="10" type="ORF">ESA94_00840</name>
</gene>
<keyword evidence="2" id="KW-0328">Glycosyltransferase</keyword>
<dbReference type="Gene3D" id="3.90.550.10">
    <property type="entry name" value="Spore Coat Polysaccharide Biosynthesis Protein SpsA, Chain A"/>
    <property type="match status" value="1"/>
</dbReference>
<sequence>MNLSIVIPLKDEAESLPELCAWIERVVNEQQLSYEIILVDDGSTDDSWKVIKELRSANSNIKGIRFQRNYGKSAALNEGFKAALGEVVITMDADLQDSPDEIPELYKMITADGFDLVSGWKKVRYDNTLTKNIPSKLFNAATRKMSGIYLHDFNCGLKAYNGRVVKSIEVYGEMHRYIPVLAKWAGFRNIGEKVVEHRKRKYGVTKFGWDRFVNGFLDLATITFVGKFGKRPMHFFGLWGSLFFLLGFGISAYLVIAKLVDFNFSITNRPTFFIALVAMVIGTQLFLAGFIGELISRSSSERNFYLIGEKAGIE</sequence>
<evidence type="ECO:0000313" key="11">
    <source>
        <dbReference type="Proteomes" id="UP000290204"/>
    </source>
</evidence>
<evidence type="ECO:0000259" key="9">
    <source>
        <dbReference type="Pfam" id="PF00535"/>
    </source>
</evidence>
<evidence type="ECO:0000256" key="8">
    <source>
        <dbReference type="SAM" id="Phobius"/>
    </source>
</evidence>
<dbReference type="InterPro" id="IPR029044">
    <property type="entry name" value="Nucleotide-diphossugar_trans"/>
</dbReference>
<dbReference type="PANTHER" id="PTHR48090">
    <property type="entry name" value="UNDECAPRENYL-PHOSPHATE 4-DEOXY-4-FORMAMIDO-L-ARABINOSE TRANSFERASE-RELATED"/>
    <property type="match status" value="1"/>
</dbReference>
<keyword evidence="3 10" id="KW-0808">Transferase</keyword>
<keyword evidence="5" id="KW-0448">Lipopolysaccharide biosynthesis</keyword>
<dbReference type="AlphaFoldDB" id="A0A4Q1CLG2"/>
<feature type="domain" description="Glycosyltransferase 2-like" evidence="9">
    <location>
        <begin position="4"/>
        <end position="163"/>
    </location>
</feature>
<feature type="transmembrane region" description="Helical" evidence="8">
    <location>
        <begin position="272"/>
        <end position="295"/>
    </location>
</feature>
<keyword evidence="7 8" id="KW-0472">Membrane</keyword>
<keyword evidence="4 8" id="KW-0812">Transmembrane</keyword>
<dbReference type="GO" id="GO:0009103">
    <property type="term" value="P:lipopolysaccharide biosynthetic process"/>
    <property type="evidence" value="ECO:0007669"/>
    <property type="project" value="UniProtKB-KW"/>
</dbReference>
<dbReference type="Proteomes" id="UP000290204">
    <property type="component" value="Unassembled WGS sequence"/>
</dbReference>
<protein>
    <submittedName>
        <fullName evidence="10">Glycosyltransferase</fullName>
    </submittedName>
</protein>
<dbReference type="GO" id="GO:0005886">
    <property type="term" value="C:plasma membrane"/>
    <property type="evidence" value="ECO:0007669"/>
    <property type="project" value="TreeGrafter"/>
</dbReference>
<reference evidence="10 11" key="1">
    <citation type="submission" date="2019-01" db="EMBL/GenBank/DDBJ databases">
        <title>Lacibacter sp. strain TTM-7.</title>
        <authorList>
            <person name="Chen W.-M."/>
        </authorList>
    </citation>
    <scope>NUCLEOTIDE SEQUENCE [LARGE SCALE GENOMIC DNA]</scope>
    <source>
        <strain evidence="10 11">TTM-7</strain>
    </source>
</reference>
<dbReference type="PANTHER" id="PTHR48090:SF3">
    <property type="entry name" value="UNDECAPRENYL-PHOSPHATE 4-DEOXY-4-FORMAMIDO-L-ARABINOSE TRANSFERASE"/>
    <property type="match status" value="1"/>
</dbReference>
<evidence type="ECO:0000256" key="5">
    <source>
        <dbReference type="ARBA" id="ARBA00022985"/>
    </source>
</evidence>
<keyword evidence="1" id="KW-1003">Cell membrane</keyword>
<organism evidence="10 11">
    <name type="scientific">Lacibacter luteus</name>
    <dbReference type="NCBI Taxonomy" id="2508719"/>
    <lineage>
        <taxon>Bacteria</taxon>
        <taxon>Pseudomonadati</taxon>
        <taxon>Bacteroidota</taxon>
        <taxon>Chitinophagia</taxon>
        <taxon>Chitinophagales</taxon>
        <taxon>Chitinophagaceae</taxon>
        <taxon>Lacibacter</taxon>
    </lineage>
</organism>
<dbReference type="SUPFAM" id="SSF53448">
    <property type="entry name" value="Nucleotide-diphospho-sugar transferases"/>
    <property type="match status" value="1"/>
</dbReference>
<evidence type="ECO:0000256" key="2">
    <source>
        <dbReference type="ARBA" id="ARBA00022676"/>
    </source>
</evidence>
<evidence type="ECO:0000256" key="3">
    <source>
        <dbReference type="ARBA" id="ARBA00022679"/>
    </source>
</evidence>